<protein>
    <recommendedName>
        <fullName evidence="6">Capsid protein</fullName>
    </recommendedName>
</protein>
<keyword evidence="4 6" id="KW-0167">Capsid protein</keyword>
<organism evidence="8">
    <name type="scientific">Torque teno Leptonychotes weddellii virus-1</name>
    <dbReference type="NCBI Taxonomy" id="2012676"/>
    <lineage>
        <taxon>Viruses</taxon>
        <taxon>Monodnaviria</taxon>
        <taxon>Shotokuvirae</taxon>
        <taxon>Commensaviricota</taxon>
        <taxon>Cardeaviricetes</taxon>
        <taxon>Sanitavirales</taxon>
        <taxon>Anelloviridae</taxon>
        <taxon>Lambdatorquevirus</taxon>
        <taxon>Lambdatorquevirus phoci5</taxon>
    </lineage>
</organism>
<keyword evidence="5 6" id="KW-0946">Virion</keyword>
<comment type="similarity">
    <text evidence="2 6">Belongs to the anelloviridae capsid protein family.</text>
</comment>
<proteinExistence type="inferred from homology"/>
<evidence type="ECO:0000256" key="3">
    <source>
        <dbReference type="ARBA" id="ARBA00022431"/>
    </source>
</evidence>
<comment type="function">
    <text evidence="6">Self-assembles to form an icosahedral capsid.</text>
</comment>
<feature type="compositionally biased region" description="Pro residues" evidence="7">
    <location>
        <begin position="501"/>
        <end position="511"/>
    </location>
</feature>
<evidence type="ECO:0000256" key="7">
    <source>
        <dbReference type="SAM" id="MobiDB-lite"/>
    </source>
</evidence>
<accession>A0A1Z2RV80</accession>
<dbReference type="GO" id="GO:0039615">
    <property type="term" value="C:T=1 icosahedral viral capsid"/>
    <property type="evidence" value="ECO:0007669"/>
    <property type="project" value="UniProtKB-UniRule"/>
</dbReference>
<comment type="subcellular location">
    <subcellularLocation>
        <location evidence="1 6">Virion</location>
    </subcellularLocation>
</comment>
<dbReference type="EMBL" id="KY246483">
    <property type="protein sequence ID" value="ASA48505.1"/>
    <property type="molecule type" value="Genomic_DNA"/>
</dbReference>
<keyword evidence="3 6" id="KW-1140">T=1 icosahedral capsid protein</keyword>
<evidence type="ECO:0000256" key="2">
    <source>
        <dbReference type="ARBA" id="ARBA00006131"/>
    </source>
</evidence>
<evidence type="ECO:0000256" key="1">
    <source>
        <dbReference type="ARBA" id="ARBA00004328"/>
    </source>
</evidence>
<reference evidence="8" key="1">
    <citation type="journal article" date="2017" name="Virus Evol.">
        <title>Diverse and highly recombinant anelloviruses associated with Weddell seals in Antarctica.</title>
        <authorList>
            <person name="Fahsbender E."/>
            <person name="Burns J.M."/>
            <person name="Kim S."/>
            <person name="Kraberger S."/>
            <person name="Frankfurter G."/>
            <person name="Eilers A."/>
            <person name="Shero M."/>
            <person name="Beltran R."/>
            <person name="Kirkham A."/>
            <person name="McCorkell R."/>
            <person name="Berngartt R."/>
            <person name="Male M.F."/>
            <person name="Ballard G."/>
            <person name="Ainley D.G."/>
            <person name="Breitbart M."/>
            <person name="Varsani A."/>
        </authorList>
    </citation>
    <scope>NUCLEOTIDE SEQUENCE</scope>
    <source>
        <strain evidence="8">TTLwV-1_gt19_wsn21</strain>
    </source>
</reference>
<evidence type="ECO:0000256" key="6">
    <source>
        <dbReference type="RuleBase" id="RU361230"/>
    </source>
</evidence>
<dbReference type="Pfam" id="PF02956">
    <property type="entry name" value="TT_ORF1"/>
    <property type="match status" value="1"/>
</dbReference>
<evidence type="ECO:0000256" key="5">
    <source>
        <dbReference type="ARBA" id="ARBA00022844"/>
    </source>
</evidence>
<dbReference type="InterPro" id="IPR004219">
    <property type="entry name" value="TTvirus_Unk"/>
</dbReference>
<name>A0A1Z2RV80_9VIRU</name>
<evidence type="ECO:0000313" key="8">
    <source>
        <dbReference type="EMBL" id="ASA48505.1"/>
    </source>
</evidence>
<feature type="region of interest" description="Disordered" evidence="7">
    <location>
        <begin position="392"/>
        <end position="414"/>
    </location>
</feature>
<evidence type="ECO:0000256" key="4">
    <source>
        <dbReference type="ARBA" id="ARBA00022561"/>
    </source>
</evidence>
<feature type="compositionally biased region" description="Basic and acidic residues" evidence="7">
    <location>
        <begin position="471"/>
        <end position="500"/>
    </location>
</feature>
<feature type="region of interest" description="Disordered" evidence="7">
    <location>
        <begin position="443"/>
        <end position="522"/>
    </location>
</feature>
<sequence>MVWRRKKRYRKPRRSRWRGRRKHLYWRRRHHWPYRRRRRYHRHRTATVRYYPSRRRKRISVRGWEPLGNICPGDAACAEATPYKDLDEYEIDIETTEQSSNNKYGQWHGQWGHHFFTVRSLLLRAKYYFNYWSSDWEGYDYIQFRGGRIWLPRMPGFSWIFYLDPSIQSNPKESDPEPKYKYDTSWVHPGILLNRPGSRLMISTFQQPYKSFFRSLLVKPPSGWEGVYRIDQAMDYLLFHWSWSTCNLTSSFYDFYCQRRRQARDNDPRRADKCTLRPWFMGEKDQWDQMGQFIQEGYAKMCKETLDIIRANKQDTRAAWVNRKKYIKSNCVDSAGADSAPSNFHNWGPFLPQNVLTDYVSGNSVYFRYKLWFKVSGDSLYRRLPSQPCKDAVIPPAPGTSNNPCGEIPPRSILKRRTPPTIYDILPGDLDEGGLLTDRAYRRITGSSGPDQPTAMVTVPQRRVPSRKRERIREQRGVGKGKQAREINRDKRGGGEEDRGGPPPPDPPPVTEPLDLLLNFPK</sequence>